<dbReference type="InterPro" id="IPR041938">
    <property type="entry name" value="Hist-Lys_N-MTase_N"/>
</dbReference>
<evidence type="ECO:0000256" key="6">
    <source>
        <dbReference type="ARBA" id="ARBA00022454"/>
    </source>
</evidence>
<feature type="domain" description="SET" evidence="16">
    <location>
        <begin position="116"/>
        <end position="230"/>
    </location>
</feature>
<dbReference type="STRING" id="1287681.M7SRE6"/>
<evidence type="ECO:0000256" key="5">
    <source>
        <dbReference type="ARBA" id="ARBA00015413"/>
    </source>
</evidence>
<dbReference type="PANTHER" id="PTHR12977">
    <property type="entry name" value="SUPPRESSOR OF VARIEGATION 4-20-RELATED"/>
    <property type="match status" value="1"/>
</dbReference>
<evidence type="ECO:0000256" key="14">
    <source>
        <dbReference type="ARBA" id="ARBA00048081"/>
    </source>
</evidence>
<dbReference type="Gene3D" id="2.170.270.10">
    <property type="entry name" value="SET domain"/>
    <property type="match status" value="1"/>
</dbReference>
<dbReference type="Pfam" id="PF00856">
    <property type="entry name" value="SET"/>
    <property type="match status" value="1"/>
</dbReference>
<evidence type="ECO:0000256" key="11">
    <source>
        <dbReference type="ARBA" id="ARBA00023242"/>
    </source>
</evidence>
<evidence type="ECO:0000256" key="4">
    <source>
        <dbReference type="ARBA" id="ARBA00014232"/>
    </source>
</evidence>
<dbReference type="OMA" id="FANHDCG"/>
<name>M7SRE6_EUTLA</name>
<dbReference type="PANTHER" id="PTHR12977:SF4">
    <property type="entry name" value="HISTONE-LYSINE N-METHYLTRANSFERASE KMT5B"/>
    <property type="match status" value="1"/>
</dbReference>
<evidence type="ECO:0000256" key="3">
    <source>
        <dbReference type="ARBA" id="ARBA00004286"/>
    </source>
</evidence>
<dbReference type="eggNOG" id="KOG2589">
    <property type="taxonomic scope" value="Eukaryota"/>
</dbReference>
<feature type="compositionally biased region" description="Basic and acidic residues" evidence="15">
    <location>
        <begin position="759"/>
        <end position="775"/>
    </location>
</feature>
<dbReference type="OrthoDB" id="6627536at2759"/>
<feature type="compositionally biased region" description="Polar residues" evidence="15">
    <location>
        <begin position="455"/>
        <end position="477"/>
    </location>
</feature>
<dbReference type="InterPro" id="IPR001214">
    <property type="entry name" value="SET_dom"/>
</dbReference>
<dbReference type="InterPro" id="IPR025783">
    <property type="entry name" value="Set9_fungi"/>
</dbReference>
<reference evidence="18" key="1">
    <citation type="journal article" date="2013" name="Genome Announc.">
        <title>Draft genome sequence of the grapevine dieback fungus Eutypa lata UCR-EL1.</title>
        <authorList>
            <person name="Blanco-Ulate B."/>
            <person name="Rolshausen P.E."/>
            <person name="Cantu D."/>
        </authorList>
    </citation>
    <scope>NUCLEOTIDE SEQUENCE [LARGE SCALE GENOMIC DNA]</scope>
    <source>
        <strain evidence="18">UCR-EL1</strain>
    </source>
</reference>
<dbReference type="GO" id="GO:0140943">
    <property type="term" value="F:histone H4K20 trimethyltransferase activity"/>
    <property type="evidence" value="ECO:0007669"/>
    <property type="project" value="UniProtKB-EC"/>
</dbReference>
<keyword evidence="10" id="KW-0156">Chromatin regulator</keyword>
<dbReference type="SMART" id="SM00317">
    <property type="entry name" value="SET"/>
    <property type="match status" value="1"/>
</dbReference>
<comment type="catalytic activity">
    <reaction evidence="14">
        <text>L-lysyl(20)-[histone H4] + 3 S-adenosyl-L-methionine = N(6),N(6),N(6)-trimethyl-L-lysyl(20)-[histone H4] + 3 S-adenosyl-L-homocysteine + 3 H(+)</text>
        <dbReference type="Rhea" id="RHEA:64456"/>
        <dbReference type="Rhea" id="RHEA-COMP:15554"/>
        <dbReference type="Rhea" id="RHEA-COMP:15998"/>
        <dbReference type="ChEBI" id="CHEBI:15378"/>
        <dbReference type="ChEBI" id="CHEBI:29969"/>
        <dbReference type="ChEBI" id="CHEBI:57856"/>
        <dbReference type="ChEBI" id="CHEBI:59789"/>
        <dbReference type="ChEBI" id="CHEBI:61961"/>
        <dbReference type="EC" id="2.1.1.372"/>
    </reaction>
</comment>
<dbReference type="InterPro" id="IPR046341">
    <property type="entry name" value="SET_dom_sf"/>
</dbReference>
<feature type="region of interest" description="Disordered" evidence="15">
    <location>
        <begin position="275"/>
        <end position="477"/>
    </location>
</feature>
<comment type="subcellular location">
    <subcellularLocation>
        <location evidence="3">Chromosome</location>
    </subcellularLocation>
    <subcellularLocation>
        <location evidence="2">Nucleus</location>
    </subcellularLocation>
</comment>
<feature type="compositionally biased region" description="Basic residues" evidence="15">
    <location>
        <begin position="723"/>
        <end position="734"/>
    </location>
</feature>
<sequence>MPPNSTAAAKRQPLTLAQLSTYDDILTDALVDHTFYWTTIPKNRPSYHPSRGIKEEEITKIIQSHLVVEPDLETAEAKLLATDGLRKFHQGLKTTKEKGDFRQHLRRYMQIYLPDCPFEVSSTNRYTIVSHEARITARRFIKRGQPVKYLSGIQVLISPKEEEALSARKKDFSIVVSSRNKCASLFMGPARFANHDCGANARLMITGQGGIEIIATQNIEIGDEITVTYGESYFGDDNCECLCKTCEDNLVNGWEQPEGKEAALKKSIEAAAGGYSLRRRRRDDSSASASRTPSVTPDIRPRIPKSRSKTAKMESGRASLAGSPGPETLLRQKRKREFESLTTPPVTPAKKQKTMEIQPVATPEALSGRSSDEDSVNGGSASESGSGDMIMTDVTTPESDTKEPGLQSPELSPEKPQAPSLKQEDSATSSLSEVAPAPLLVEDHDSITAVPLPTIESTPRSAKIVGSSTSPNGEESTISVEPIALPAPATPVANTTEAILSTTAVLASPNAASDAPTTPDRGRSRTRDEPQEEATDEDGSQKATAGRVRVPGDYTLTPVLLSEPDTAWVHCTICTEAFVQHDAYYTRSACPRCERHSKLYGYQWPKTEREGPQDKEERVLDHRTIHRFLDPEDELKIRGRKLPAWTSSSKQRPTTPTVMVAEATVTTTTTTTTANTTSNSISINTSSTTITASSKPKPEVAKTEVTRTEATIQAQPRQEPPVKRGRGRPRKHPRPSTASTSTSTSPSTNGDDDDDDDYVADRHCSAAAEREESRRSARRKTLSMRATVC</sequence>
<protein>
    <recommendedName>
        <fullName evidence="5">Histone-lysine N-methyltransferase SET9</fullName>
        <ecNumber evidence="12">2.1.1.372</ecNumber>
    </recommendedName>
    <alternativeName>
        <fullName evidence="4">Histone-lysine N-methyltransferase set9</fullName>
    </alternativeName>
    <alternativeName>
        <fullName evidence="13">SET domain protein 9</fullName>
    </alternativeName>
</protein>
<dbReference type="PROSITE" id="PS50280">
    <property type="entry name" value="SET"/>
    <property type="match status" value="1"/>
</dbReference>
<keyword evidence="6" id="KW-0158">Chromosome</keyword>
<feature type="compositionally biased region" description="Basic and acidic residues" evidence="15">
    <location>
        <begin position="696"/>
        <end position="707"/>
    </location>
</feature>
<evidence type="ECO:0000313" key="17">
    <source>
        <dbReference type="EMBL" id="EMR66812.1"/>
    </source>
</evidence>
<dbReference type="HOGENOM" id="CLU_013724_0_0_1"/>
<evidence type="ECO:0000256" key="1">
    <source>
        <dbReference type="ARBA" id="ARBA00001984"/>
    </source>
</evidence>
<dbReference type="SUPFAM" id="SSF82199">
    <property type="entry name" value="SET domain"/>
    <property type="match status" value="1"/>
</dbReference>
<dbReference type="AlphaFoldDB" id="M7SRE6"/>
<dbReference type="PROSITE" id="PS51567">
    <property type="entry name" value="SAM_MT43_SUVAR420_1"/>
    <property type="match status" value="1"/>
</dbReference>
<proteinExistence type="predicted"/>
<dbReference type="EMBL" id="KB706581">
    <property type="protein sequence ID" value="EMR66812.1"/>
    <property type="molecule type" value="Genomic_DNA"/>
</dbReference>
<feature type="compositionally biased region" description="Basic and acidic residues" evidence="15">
    <location>
        <begin position="520"/>
        <end position="529"/>
    </location>
</feature>
<dbReference type="Gene3D" id="1.10.10.1700">
    <property type="entry name" value="Histone-lysine N-methyltransferase"/>
    <property type="match status" value="1"/>
</dbReference>
<feature type="region of interest" description="Disordered" evidence="15">
    <location>
        <begin position="504"/>
        <end position="549"/>
    </location>
</feature>
<dbReference type="GO" id="GO:0005694">
    <property type="term" value="C:chromosome"/>
    <property type="evidence" value="ECO:0007669"/>
    <property type="project" value="UniProtKB-SubCell"/>
</dbReference>
<evidence type="ECO:0000256" key="7">
    <source>
        <dbReference type="ARBA" id="ARBA00022603"/>
    </source>
</evidence>
<evidence type="ECO:0000256" key="8">
    <source>
        <dbReference type="ARBA" id="ARBA00022679"/>
    </source>
</evidence>
<evidence type="ECO:0000256" key="15">
    <source>
        <dbReference type="SAM" id="MobiDB-lite"/>
    </source>
</evidence>
<feature type="region of interest" description="Disordered" evidence="15">
    <location>
        <begin position="687"/>
        <end position="789"/>
    </location>
</feature>
<evidence type="ECO:0000256" key="13">
    <source>
        <dbReference type="ARBA" id="ARBA00030653"/>
    </source>
</evidence>
<accession>M7SRE6</accession>
<evidence type="ECO:0000313" key="18">
    <source>
        <dbReference type="Proteomes" id="UP000012174"/>
    </source>
</evidence>
<comment type="function">
    <text evidence="1">Histone methyltransferase that trimethylates 'Lys-20' of histone H4 to form H4K20me3.</text>
</comment>
<dbReference type="KEGG" id="ela:UCREL1_6230"/>
<dbReference type="CDD" id="cd10524">
    <property type="entry name" value="SET_Suv4-20-like"/>
    <property type="match status" value="1"/>
</dbReference>
<evidence type="ECO:0000256" key="9">
    <source>
        <dbReference type="ARBA" id="ARBA00022691"/>
    </source>
</evidence>
<evidence type="ECO:0000256" key="12">
    <source>
        <dbReference type="ARBA" id="ARBA00024057"/>
    </source>
</evidence>
<evidence type="ECO:0000259" key="16">
    <source>
        <dbReference type="PROSITE" id="PS50280"/>
    </source>
</evidence>
<keyword evidence="9" id="KW-0949">S-adenosyl-L-methionine</keyword>
<organism evidence="17 18">
    <name type="scientific">Eutypa lata (strain UCR-EL1)</name>
    <name type="common">Grapevine dieback disease fungus</name>
    <name type="synonym">Eutypa armeniacae</name>
    <dbReference type="NCBI Taxonomy" id="1287681"/>
    <lineage>
        <taxon>Eukaryota</taxon>
        <taxon>Fungi</taxon>
        <taxon>Dikarya</taxon>
        <taxon>Ascomycota</taxon>
        <taxon>Pezizomycotina</taxon>
        <taxon>Sordariomycetes</taxon>
        <taxon>Xylariomycetidae</taxon>
        <taxon>Xylariales</taxon>
        <taxon>Diatrypaceae</taxon>
        <taxon>Eutypa</taxon>
    </lineage>
</organism>
<evidence type="ECO:0000256" key="10">
    <source>
        <dbReference type="ARBA" id="ARBA00022853"/>
    </source>
</evidence>
<keyword evidence="7 17" id="KW-0489">Methyltransferase</keyword>
<dbReference type="EC" id="2.1.1.372" evidence="12"/>
<dbReference type="GO" id="GO:0005634">
    <property type="term" value="C:nucleus"/>
    <property type="evidence" value="ECO:0007669"/>
    <property type="project" value="UniProtKB-SubCell"/>
</dbReference>
<keyword evidence="18" id="KW-1185">Reference proteome</keyword>
<dbReference type="GO" id="GO:0032259">
    <property type="term" value="P:methylation"/>
    <property type="evidence" value="ECO:0007669"/>
    <property type="project" value="UniProtKB-KW"/>
</dbReference>
<dbReference type="Proteomes" id="UP000012174">
    <property type="component" value="Unassembled WGS sequence"/>
</dbReference>
<keyword evidence="11" id="KW-0539">Nucleus</keyword>
<gene>
    <name evidence="17" type="ORF">UCREL1_6230</name>
</gene>
<feature type="compositionally biased region" description="Low complexity" evidence="15">
    <location>
        <begin position="735"/>
        <end position="749"/>
    </location>
</feature>
<dbReference type="InterPro" id="IPR039977">
    <property type="entry name" value="Suv4-20/Set9"/>
</dbReference>
<evidence type="ECO:0000256" key="2">
    <source>
        <dbReference type="ARBA" id="ARBA00004123"/>
    </source>
</evidence>
<keyword evidence="8 17" id="KW-0808">Transferase</keyword>